<feature type="chain" id="PRO_5047251975" evidence="1">
    <location>
        <begin position="29"/>
        <end position="440"/>
    </location>
</feature>
<dbReference type="Proteomes" id="UP000740605">
    <property type="component" value="Unassembled WGS sequence"/>
</dbReference>
<keyword evidence="3" id="KW-1185">Reference proteome</keyword>
<accession>A0ABS5XWT8</accession>
<evidence type="ECO:0000313" key="2">
    <source>
        <dbReference type="EMBL" id="MBT8798980.1"/>
    </source>
</evidence>
<dbReference type="PANTHER" id="PTHR43649">
    <property type="entry name" value="ARABINOSE-BINDING PROTEIN-RELATED"/>
    <property type="match status" value="1"/>
</dbReference>
<dbReference type="Pfam" id="PF01547">
    <property type="entry name" value="SBP_bac_1"/>
    <property type="match status" value="1"/>
</dbReference>
<protein>
    <submittedName>
        <fullName evidence="2">Extracellular solute-binding protein</fullName>
    </submittedName>
</protein>
<dbReference type="InterPro" id="IPR050490">
    <property type="entry name" value="Bact_solute-bd_prot1"/>
</dbReference>
<keyword evidence="1" id="KW-0732">Signal</keyword>
<dbReference type="RefSeq" id="WP_215488213.1">
    <property type="nucleotide sequence ID" value="NZ_BAAAPJ010000003.1"/>
</dbReference>
<dbReference type="PANTHER" id="PTHR43649:SF12">
    <property type="entry name" value="DIACETYLCHITOBIOSE BINDING PROTEIN DASA"/>
    <property type="match status" value="1"/>
</dbReference>
<dbReference type="EMBL" id="JAFLHG010000012">
    <property type="protein sequence ID" value="MBT8798980.1"/>
    <property type="molecule type" value="Genomic_DNA"/>
</dbReference>
<evidence type="ECO:0000313" key="3">
    <source>
        <dbReference type="Proteomes" id="UP000740605"/>
    </source>
</evidence>
<name>A0ABS5XWT8_9MICO</name>
<comment type="caution">
    <text evidence="2">The sequence shown here is derived from an EMBL/GenBank/DDBJ whole genome shotgun (WGS) entry which is preliminary data.</text>
</comment>
<dbReference type="PROSITE" id="PS51257">
    <property type="entry name" value="PROKAR_LIPOPROTEIN"/>
    <property type="match status" value="1"/>
</dbReference>
<feature type="signal peptide" evidence="1">
    <location>
        <begin position="1"/>
        <end position="28"/>
    </location>
</feature>
<dbReference type="SUPFAM" id="SSF53850">
    <property type="entry name" value="Periplasmic binding protein-like II"/>
    <property type="match status" value="1"/>
</dbReference>
<proteinExistence type="predicted"/>
<gene>
    <name evidence="2" type="ORF">J0P97_13000</name>
</gene>
<sequence length="440" mass="46994">MRRTAARTPWGRIVLAAAAASASVLVLAGCGGSSDAGADGKTEITLSMQNPDVKTADPATWAIVEAFEKANPDVTVNVSGEAVAEHLQKLSIAAQSDTLPDIFWVYKSNAEQMQESGLLLNLAPVLDELQLTDSFPESTVKNFSAGDVIYGVPYQGLLTGLWVNKKILADNGIEMPKSYDDLLAAAKALNEKGVTTISNGANQSSFSVWSFLTMLERFGYGDKVDGLLDGSVAYTNDDFLRLYEHIDELRKAGAFPSNVSTQTYQQAVDQFTSGKAAMLDAGVWASNAIQQSDVASNIAFWQGPRFSDGVGEQNIIMNVASAPFAVDHKVANDEKKLAAVKKFLAFYYSDEAQQILVDNGQPPVTTFQANVDATTQSALKAALDAATADGVTSPQSQPDLLVPTPVANAMYDSIYGVIQGQLTPKAALELVQKAFDSNRQ</sequence>
<organism evidence="2 3">
    <name type="scientific">Microbacterium flavum</name>
    <dbReference type="NCBI Taxonomy" id="415216"/>
    <lineage>
        <taxon>Bacteria</taxon>
        <taxon>Bacillati</taxon>
        <taxon>Actinomycetota</taxon>
        <taxon>Actinomycetes</taxon>
        <taxon>Micrococcales</taxon>
        <taxon>Microbacteriaceae</taxon>
        <taxon>Microbacterium</taxon>
    </lineage>
</organism>
<dbReference type="Gene3D" id="3.40.190.10">
    <property type="entry name" value="Periplasmic binding protein-like II"/>
    <property type="match status" value="2"/>
</dbReference>
<evidence type="ECO:0000256" key="1">
    <source>
        <dbReference type="SAM" id="SignalP"/>
    </source>
</evidence>
<dbReference type="InterPro" id="IPR006059">
    <property type="entry name" value="SBP"/>
</dbReference>
<reference evidence="2 3" key="1">
    <citation type="submission" date="2021-03" db="EMBL/GenBank/DDBJ databases">
        <title>Microbacterium pauli sp. nov., isolated from microfiltered milk.</title>
        <authorList>
            <person name="Bellassi P."/>
            <person name="Fontana A."/>
            <person name="Callegari M.L."/>
            <person name="Lorenzo M."/>
            <person name="Cappa F."/>
        </authorList>
    </citation>
    <scope>NUCLEOTIDE SEQUENCE [LARGE SCALE GENOMIC DNA]</scope>
    <source>
        <strain evidence="2 3">DSM 18909</strain>
    </source>
</reference>